<gene>
    <name evidence="2" type="ORF">FHX73_114696</name>
</gene>
<protein>
    <submittedName>
        <fullName evidence="2">Uncharacterized protein</fullName>
    </submittedName>
</protein>
<feature type="region of interest" description="Disordered" evidence="1">
    <location>
        <begin position="1"/>
        <end position="32"/>
    </location>
</feature>
<reference evidence="2 3" key="1">
    <citation type="submission" date="2019-06" db="EMBL/GenBank/DDBJ databases">
        <title>Sequencing the genomes of 1000 actinobacteria strains.</title>
        <authorList>
            <person name="Klenk H.-P."/>
        </authorList>
    </citation>
    <scope>NUCLEOTIDE SEQUENCE [LARGE SCALE GENOMIC DNA]</scope>
    <source>
        <strain evidence="2 3">DSM 44826</strain>
    </source>
</reference>
<dbReference type="EMBL" id="VIWT01000001">
    <property type="protein sequence ID" value="TWG00816.1"/>
    <property type="molecule type" value="Genomic_DNA"/>
</dbReference>
<evidence type="ECO:0000313" key="2">
    <source>
        <dbReference type="EMBL" id="TWG00816.1"/>
    </source>
</evidence>
<proteinExistence type="predicted"/>
<dbReference type="AlphaFoldDB" id="A0A561UN68"/>
<comment type="caution">
    <text evidence="2">The sequence shown here is derived from an EMBL/GenBank/DDBJ whole genome shotgun (WGS) entry which is preliminary data.</text>
</comment>
<evidence type="ECO:0000256" key="1">
    <source>
        <dbReference type="SAM" id="MobiDB-lite"/>
    </source>
</evidence>
<evidence type="ECO:0000313" key="3">
    <source>
        <dbReference type="Proteomes" id="UP000317940"/>
    </source>
</evidence>
<dbReference type="Proteomes" id="UP000317940">
    <property type="component" value="Unassembled WGS sequence"/>
</dbReference>
<name>A0A561UN68_9ACTN</name>
<organism evidence="2 3">
    <name type="scientific">Kitasatospora viridis</name>
    <dbReference type="NCBI Taxonomy" id="281105"/>
    <lineage>
        <taxon>Bacteria</taxon>
        <taxon>Bacillati</taxon>
        <taxon>Actinomycetota</taxon>
        <taxon>Actinomycetes</taxon>
        <taxon>Kitasatosporales</taxon>
        <taxon>Streptomycetaceae</taxon>
        <taxon>Kitasatospora</taxon>
    </lineage>
</organism>
<keyword evidence="3" id="KW-1185">Reference proteome</keyword>
<sequence>MHRHQHDAVPASVPTGARPSHRPVETRPAQAKHLADRAASGWLPFWMFDC</sequence>
<accession>A0A561UN68</accession>